<feature type="chain" id="PRO_5044753227" evidence="2">
    <location>
        <begin position="22"/>
        <end position="344"/>
    </location>
</feature>
<evidence type="ECO:0000256" key="1">
    <source>
        <dbReference type="SAM" id="MobiDB-lite"/>
    </source>
</evidence>
<proteinExistence type="predicted"/>
<dbReference type="VEuPathDB" id="FungiDB:An08g03510"/>
<feature type="signal peptide" evidence="2">
    <location>
        <begin position="1"/>
        <end position="21"/>
    </location>
</feature>
<dbReference type="RefSeq" id="XP_059603972.1">
    <property type="nucleotide sequence ID" value="XM_059748956.1"/>
</dbReference>
<feature type="compositionally biased region" description="Low complexity" evidence="1">
    <location>
        <begin position="72"/>
        <end position="105"/>
    </location>
</feature>
<feature type="region of interest" description="Disordered" evidence="1">
    <location>
        <begin position="72"/>
        <end position="108"/>
    </location>
</feature>
<sequence>MRSSILLVAFSALAAAQSSVAVPQGQPSAAVTSSPVIPTQGSLPAGASSVLIGSSGVPSSFAKSASASASTSTKTSTKTSSSDSSTSTSDSSSKSGSSSSSSTSSGAGVPLATAGPVGLSVVAGAALAAFLDFWNAETAPFISNPTTCIDNKSCATLKGTILNVIPKPTVIEASKRPRFHILLEPSPQATQRPCLKRNYTTMACEVTSLIVATDKAKTGVYSRCTLPVFQDHEQAVTVTVSRYRTRFVVIWMIEFPDIGDIAGSLHFLKRAIQTRIHVTDPRALFPYPMWTSRQRFTSSKQRTTSGRRGQRIGTEPSSSTLLRIIYRSAELSRSTKGFSSVSLA</sequence>
<protein>
    <submittedName>
        <fullName evidence="3">Uncharacterized protein</fullName>
    </submittedName>
</protein>
<reference evidence="3" key="2">
    <citation type="submission" date="2025-08" db="UniProtKB">
        <authorList>
            <consortium name="RefSeq"/>
        </authorList>
    </citation>
    <scope>IDENTIFICATION</scope>
</reference>
<accession>A0AAJ8BU67</accession>
<evidence type="ECO:0000313" key="3">
    <source>
        <dbReference type="RefSeq" id="XP_059603972.1"/>
    </source>
</evidence>
<reference evidence="3" key="1">
    <citation type="submission" date="2025-02" db="EMBL/GenBank/DDBJ databases">
        <authorList>
            <consortium name="NCBI Genome Project"/>
        </authorList>
    </citation>
    <scope>NUCLEOTIDE SEQUENCE</scope>
</reference>
<evidence type="ECO:0000256" key="2">
    <source>
        <dbReference type="SAM" id="SignalP"/>
    </source>
</evidence>
<dbReference type="KEGG" id="ang:An08g03510"/>
<gene>
    <name evidence="3" type="ORF">An08g03510</name>
</gene>
<dbReference type="AlphaFoldDB" id="A0AAJ8BU67"/>
<organism evidence="3">
    <name type="scientific">Aspergillus niger</name>
    <dbReference type="NCBI Taxonomy" id="5061"/>
    <lineage>
        <taxon>Eukaryota</taxon>
        <taxon>Fungi</taxon>
        <taxon>Dikarya</taxon>
        <taxon>Ascomycota</taxon>
        <taxon>Pezizomycotina</taxon>
        <taxon>Eurotiomycetes</taxon>
        <taxon>Eurotiomycetidae</taxon>
        <taxon>Eurotiales</taxon>
        <taxon>Aspergillaceae</taxon>
        <taxon>Aspergillus</taxon>
        <taxon>Aspergillus subgen. Circumdati</taxon>
    </lineage>
</organism>
<dbReference type="GeneID" id="4982666"/>
<keyword evidence="2" id="KW-0732">Signal</keyword>
<name>A0AAJ8BU67_ASPNG</name>